<dbReference type="EMBL" id="AMZH03002495">
    <property type="protein sequence ID" value="RRT75376.1"/>
    <property type="molecule type" value="Genomic_DNA"/>
</dbReference>
<proteinExistence type="predicted"/>
<evidence type="ECO:0000313" key="3">
    <source>
        <dbReference type="Proteomes" id="UP000287651"/>
    </source>
</evidence>
<dbReference type="AlphaFoldDB" id="A0A427AGP8"/>
<accession>A0A427AGP8</accession>
<organism evidence="2 3">
    <name type="scientific">Ensete ventricosum</name>
    <name type="common">Abyssinian banana</name>
    <name type="synonym">Musa ensete</name>
    <dbReference type="NCBI Taxonomy" id="4639"/>
    <lineage>
        <taxon>Eukaryota</taxon>
        <taxon>Viridiplantae</taxon>
        <taxon>Streptophyta</taxon>
        <taxon>Embryophyta</taxon>
        <taxon>Tracheophyta</taxon>
        <taxon>Spermatophyta</taxon>
        <taxon>Magnoliopsida</taxon>
        <taxon>Liliopsida</taxon>
        <taxon>Zingiberales</taxon>
        <taxon>Musaceae</taxon>
        <taxon>Ensete</taxon>
    </lineage>
</organism>
<evidence type="ECO:0000256" key="1">
    <source>
        <dbReference type="SAM" id="MobiDB-lite"/>
    </source>
</evidence>
<comment type="caution">
    <text evidence="2">The sequence shown here is derived from an EMBL/GenBank/DDBJ whole genome shotgun (WGS) entry which is preliminary data.</text>
</comment>
<name>A0A427AGP8_ENSVE</name>
<dbReference type="Proteomes" id="UP000287651">
    <property type="component" value="Unassembled WGS sequence"/>
</dbReference>
<sequence length="77" mass="8422">MQWDLAGSSLANSPKESRSSLGSQREIVGKKIGGLTVRLSEYAGNPGGGQHFRRVNCPSRRVNRPYPAMVLKPIWGL</sequence>
<feature type="compositionally biased region" description="Polar residues" evidence="1">
    <location>
        <begin position="9"/>
        <end position="23"/>
    </location>
</feature>
<gene>
    <name evidence="2" type="ORF">B296_00006607</name>
</gene>
<reference evidence="2 3" key="1">
    <citation type="journal article" date="2014" name="Agronomy (Basel)">
        <title>A Draft Genome Sequence for Ensete ventricosum, the Drought-Tolerant Tree Against Hunger.</title>
        <authorList>
            <person name="Harrison J."/>
            <person name="Moore K.A."/>
            <person name="Paszkiewicz K."/>
            <person name="Jones T."/>
            <person name="Grant M."/>
            <person name="Ambacheew D."/>
            <person name="Muzemil S."/>
            <person name="Studholme D.J."/>
        </authorList>
    </citation>
    <scope>NUCLEOTIDE SEQUENCE [LARGE SCALE GENOMIC DNA]</scope>
</reference>
<feature type="region of interest" description="Disordered" evidence="1">
    <location>
        <begin position="1"/>
        <end position="25"/>
    </location>
</feature>
<evidence type="ECO:0000313" key="2">
    <source>
        <dbReference type="EMBL" id="RRT75376.1"/>
    </source>
</evidence>
<protein>
    <submittedName>
        <fullName evidence="2">Uncharacterized protein</fullName>
    </submittedName>
</protein>